<dbReference type="Gene3D" id="1.10.510.10">
    <property type="entry name" value="Transferase(Phosphotransferase) domain 1"/>
    <property type="match status" value="1"/>
</dbReference>
<dbReference type="PANTHER" id="PTHR44329">
    <property type="entry name" value="SERINE/THREONINE-PROTEIN KINASE TNNI3K-RELATED"/>
    <property type="match status" value="1"/>
</dbReference>
<keyword evidence="4" id="KW-1185">Reference proteome</keyword>
<dbReference type="Pfam" id="PF07714">
    <property type="entry name" value="PK_Tyr_Ser-Thr"/>
    <property type="match status" value="1"/>
</dbReference>
<dbReference type="SMART" id="SM00220">
    <property type="entry name" value="S_TKc"/>
    <property type="match status" value="1"/>
</dbReference>
<organism evidence="3 4">
    <name type="scientific">Galerina marginata (strain CBS 339.88)</name>
    <dbReference type="NCBI Taxonomy" id="685588"/>
    <lineage>
        <taxon>Eukaryota</taxon>
        <taxon>Fungi</taxon>
        <taxon>Dikarya</taxon>
        <taxon>Basidiomycota</taxon>
        <taxon>Agaricomycotina</taxon>
        <taxon>Agaricomycetes</taxon>
        <taxon>Agaricomycetidae</taxon>
        <taxon>Agaricales</taxon>
        <taxon>Agaricineae</taxon>
        <taxon>Strophariaceae</taxon>
        <taxon>Galerina</taxon>
    </lineage>
</organism>
<feature type="region of interest" description="Disordered" evidence="1">
    <location>
        <begin position="500"/>
        <end position="549"/>
    </location>
</feature>
<dbReference type="GO" id="GO:0005524">
    <property type="term" value="F:ATP binding"/>
    <property type="evidence" value="ECO:0007669"/>
    <property type="project" value="InterPro"/>
</dbReference>
<dbReference type="EMBL" id="KL142411">
    <property type="protein sequence ID" value="KDR67956.1"/>
    <property type="molecule type" value="Genomic_DNA"/>
</dbReference>
<protein>
    <recommendedName>
        <fullName evidence="2">Protein kinase domain-containing protein</fullName>
    </recommendedName>
</protein>
<dbReference type="OrthoDB" id="346907at2759"/>
<dbReference type="InterPro" id="IPR011009">
    <property type="entry name" value="Kinase-like_dom_sf"/>
</dbReference>
<dbReference type="InterPro" id="IPR008271">
    <property type="entry name" value="Ser/Thr_kinase_AS"/>
</dbReference>
<dbReference type="HOGENOM" id="CLU_350224_0_0_1"/>
<gene>
    <name evidence="3" type="ORF">GALMADRAFT_257468</name>
</gene>
<dbReference type="AlphaFoldDB" id="A0A067SAT6"/>
<dbReference type="InterPro" id="IPR051681">
    <property type="entry name" value="Ser/Thr_Kinases-Pseudokinases"/>
</dbReference>
<evidence type="ECO:0000256" key="1">
    <source>
        <dbReference type="SAM" id="MobiDB-lite"/>
    </source>
</evidence>
<evidence type="ECO:0000259" key="2">
    <source>
        <dbReference type="PROSITE" id="PS50011"/>
    </source>
</evidence>
<dbReference type="PROSITE" id="PS00108">
    <property type="entry name" value="PROTEIN_KINASE_ST"/>
    <property type="match status" value="1"/>
</dbReference>
<proteinExistence type="predicted"/>
<dbReference type="STRING" id="685588.A0A067SAT6"/>
<evidence type="ECO:0000313" key="4">
    <source>
        <dbReference type="Proteomes" id="UP000027222"/>
    </source>
</evidence>
<feature type="domain" description="Protein kinase" evidence="2">
    <location>
        <begin position="173"/>
        <end position="446"/>
    </location>
</feature>
<feature type="compositionally biased region" description="Polar residues" evidence="1">
    <location>
        <begin position="742"/>
        <end position="753"/>
    </location>
</feature>
<reference evidence="4" key="1">
    <citation type="journal article" date="2014" name="Proc. Natl. Acad. Sci. U.S.A.">
        <title>Extensive sampling of basidiomycete genomes demonstrates inadequacy of the white-rot/brown-rot paradigm for wood decay fungi.</title>
        <authorList>
            <person name="Riley R."/>
            <person name="Salamov A.A."/>
            <person name="Brown D.W."/>
            <person name="Nagy L.G."/>
            <person name="Floudas D."/>
            <person name="Held B.W."/>
            <person name="Levasseur A."/>
            <person name="Lombard V."/>
            <person name="Morin E."/>
            <person name="Otillar R."/>
            <person name="Lindquist E.A."/>
            <person name="Sun H."/>
            <person name="LaButti K.M."/>
            <person name="Schmutz J."/>
            <person name="Jabbour D."/>
            <person name="Luo H."/>
            <person name="Baker S.E."/>
            <person name="Pisabarro A.G."/>
            <person name="Walton J.D."/>
            <person name="Blanchette R.A."/>
            <person name="Henrissat B."/>
            <person name="Martin F."/>
            <person name="Cullen D."/>
            <person name="Hibbett D.S."/>
            <person name="Grigoriev I.V."/>
        </authorList>
    </citation>
    <scope>NUCLEOTIDE SEQUENCE [LARGE SCALE GENOMIC DNA]</scope>
    <source>
        <strain evidence="4">CBS 339.88</strain>
    </source>
</reference>
<name>A0A067SAT6_GALM3</name>
<dbReference type="GO" id="GO:0004674">
    <property type="term" value="F:protein serine/threonine kinase activity"/>
    <property type="evidence" value="ECO:0007669"/>
    <property type="project" value="TreeGrafter"/>
</dbReference>
<feature type="region of interest" description="Disordered" evidence="1">
    <location>
        <begin position="640"/>
        <end position="786"/>
    </location>
</feature>
<dbReference type="SUPFAM" id="SSF56112">
    <property type="entry name" value="Protein kinase-like (PK-like)"/>
    <property type="match status" value="1"/>
</dbReference>
<dbReference type="Proteomes" id="UP000027222">
    <property type="component" value="Unassembled WGS sequence"/>
</dbReference>
<feature type="compositionally biased region" description="Polar residues" evidence="1">
    <location>
        <begin position="699"/>
        <end position="708"/>
    </location>
</feature>
<dbReference type="InterPro" id="IPR000719">
    <property type="entry name" value="Prot_kinase_dom"/>
</dbReference>
<feature type="compositionally biased region" description="Basic and acidic residues" evidence="1">
    <location>
        <begin position="512"/>
        <end position="531"/>
    </location>
</feature>
<accession>A0A067SAT6</accession>
<sequence>MGTGAKVRPSLLYFRYTVYNLHSPEDTHKQDVPQSILRIVSILRFQPKLLYGINAFLEPSQRVEYSTMVDEVKYFVFIGQGGARIFSTSPLQIPYPSSDQELREVVVSQSTWKTLLESDPDKDWLTCISQLLQVILDDPSTKRECARRAFRCLRELAEQSILPPSIFINDLNPEKGHAVQGGSFADIYKGKRKGAPVCFRVLRMFQTEDRKLLFKEFCSELLLWRQLRHPNILPLMGANLELFAPQFCFISPWLRNGDIMMYLKQHPGHDRFTSICEIVNGIEYLHGLDPPVTHKDIKGANVLVGDDLVCRLADFGLSSIVDSQRLGRASPSCAGSVCWMAPEIMDPSRIKVKNPKAGDIYALACTIYEIYTGKAPFLTTNEFPPTMTTIILAVLAGQRPALPPPGTWTNEEEHLWWLVGLCWKENPEERPEMHLIKRTLQDIGTFKPATTETSLTSLPPHNGTAARLAVIEQWVARECEQETQLSSDAMGVAETSRNILNHHGRRQSLSSRPKETLRHDERKRLLNEERVIGQPYPHSSSRRSGREKSLNLSFSLRNMEVSGYPQGLLTPNTPSIPLAHFDLQSARASSPDIGSDNPSSMIDGNFLNSPPPGRNNVGTEIGAAEITYLPSSLSIDQLRPFGVPSLPTPPSTPLPSHSRHPSSCLSSDISVKPSEAASVNAEARVPRSGPSDTPVCTPLSDSLRSNRPTFLPVHLRPSGIKYGSRPRVNKPSLHPSRALSFSPASSPLNQISQPILPRYSSVLDETPRDNPMSLHGDSQPSMLPVLRNRPFAAPFISSASSSKK</sequence>
<evidence type="ECO:0000313" key="3">
    <source>
        <dbReference type="EMBL" id="KDR67956.1"/>
    </source>
</evidence>
<dbReference type="InterPro" id="IPR001245">
    <property type="entry name" value="Ser-Thr/Tyr_kinase_cat_dom"/>
</dbReference>
<dbReference type="PROSITE" id="PS50011">
    <property type="entry name" value="PROTEIN_KINASE_DOM"/>
    <property type="match status" value="1"/>
</dbReference>